<keyword evidence="4" id="KW-0862">Zinc</keyword>
<feature type="non-terminal residue" evidence="8">
    <location>
        <position position="1"/>
    </location>
</feature>
<dbReference type="GO" id="GO:0005634">
    <property type="term" value="C:nucleus"/>
    <property type="evidence" value="ECO:0007669"/>
    <property type="project" value="UniProtKB-SubCell"/>
</dbReference>
<dbReference type="Proteomes" id="UP000593568">
    <property type="component" value="Unassembled WGS sequence"/>
</dbReference>
<evidence type="ECO:0000313" key="8">
    <source>
        <dbReference type="EMBL" id="MBA0788986.1"/>
    </source>
</evidence>
<dbReference type="GO" id="GO:0046983">
    <property type="term" value="F:protein dimerization activity"/>
    <property type="evidence" value="ECO:0007669"/>
    <property type="project" value="InterPro"/>
</dbReference>
<evidence type="ECO:0000256" key="5">
    <source>
        <dbReference type="ARBA" id="ARBA00023242"/>
    </source>
</evidence>
<organism evidence="8 9">
    <name type="scientific">Gossypium trilobum</name>
    <dbReference type="NCBI Taxonomy" id="34281"/>
    <lineage>
        <taxon>Eukaryota</taxon>
        <taxon>Viridiplantae</taxon>
        <taxon>Streptophyta</taxon>
        <taxon>Embryophyta</taxon>
        <taxon>Tracheophyta</taxon>
        <taxon>Spermatophyta</taxon>
        <taxon>Magnoliopsida</taxon>
        <taxon>eudicotyledons</taxon>
        <taxon>Gunneridae</taxon>
        <taxon>Pentapetalae</taxon>
        <taxon>rosids</taxon>
        <taxon>malvids</taxon>
        <taxon>Malvales</taxon>
        <taxon>Malvaceae</taxon>
        <taxon>Malvoideae</taxon>
        <taxon>Gossypium</taxon>
    </lineage>
</organism>
<comment type="caution">
    <text evidence="8">The sequence shown here is derived from an EMBL/GenBank/DDBJ whole genome shotgun (WGS) entry which is preliminary data.</text>
</comment>
<accession>A0A7J9FUJ8</accession>
<feature type="non-terminal residue" evidence="8">
    <location>
        <position position="309"/>
    </location>
</feature>
<evidence type="ECO:0000259" key="7">
    <source>
        <dbReference type="Pfam" id="PF05699"/>
    </source>
</evidence>
<reference evidence="8 9" key="1">
    <citation type="journal article" date="2019" name="Genome Biol. Evol.">
        <title>Insights into the evolution of the New World diploid cottons (Gossypium, subgenus Houzingenia) based on genome sequencing.</title>
        <authorList>
            <person name="Grover C.E."/>
            <person name="Arick M.A. 2nd"/>
            <person name="Thrash A."/>
            <person name="Conover J.L."/>
            <person name="Sanders W.S."/>
            <person name="Peterson D.G."/>
            <person name="Frelichowski J.E."/>
            <person name="Scheffler J.A."/>
            <person name="Scheffler B.E."/>
            <person name="Wendel J.F."/>
        </authorList>
    </citation>
    <scope>NUCLEOTIDE SEQUENCE [LARGE SCALE GENOMIC DNA]</scope>
    <source>
        <strain evidence="8">8</strain>
        <tissue evidence="8">Leaf</tissue>
    </source>
</reference>
<dbReference type="Pfam" id="PF05699">
    <property type="entry name" value="Dimer_Tnp_hAT"/>
    <property type="match status" value="1"/>
</dbReference>
<evidence type="ECO:0000256" key="4">
    <source>
        <dbReference type="ARBA" id="ARBA00022833"/>
    </source>
</evidence>
<dbReference type="SUPFAM" id="SSF53098">
    <property type="entry name" value="Ribonuclease H-like"/>
    <property type="match status" value="1"/>
</dbReference>
<sequence>NVIEPTFVEASVTPLSSIDSRKSVNEASSQTKGVAGKRSHSSKFYLVRELKGRRATWRFDQKACRKGLAQMNVIDELPFKLVESEGFRKNLFVTCPRFHIPSRTTMTSHKGESIGIVIEKCLLNWGIDKLLIVTVDNALLRTLRELLRDWRSKIQTLELNLKGEKSNIDVDFSVMVMKMKDNEMSNAEKAYEMMQKLKESLYELSDEYKPPLHNTCSQSSMRELENDGKDKTSELDKYLAEANENFVQDFDILLWWKVNSPKFPTFSKMTKDVLAIPISTIATDILEWVFVVISQHRMKAKEFRDKEVA</sequence>
<protein>
    <recommendedName>
        <fullName evidence="7">HAT C-terminal dimerisation domain-containing protein</fullName>
    </recommendedName>
</protein>
<keyword evidence="5" id="KW-0539">Nucleus</keyword>
<keyword evidence="6" id="KW-0175">Coiled coil</keyword>
<evidence type="ECO:0000313" key="9">
    <source>
        <dbReference type="Proteomes" id="UP000593568"/>
    </source>
</evidence>
<dbReference type="PANTHER" id="PTHR46481">
    <property type="entry name" value="ZINC FINGER BED DOMAIN-CONTAINING PROTEIN 4"/>
    <property type="match status" value="1"/>
</dbReference>
<keyword evidence="9" id="KW-1185">Reference proteome</keyword>
<keyword evidence="3" id="KW-0863">Zinc-finger</keyword>
<dbReference type="InterPro" id="IPR052035">
    <property type="entry name" value="ZnF_BED_domain_contain"/>
</dbReference>
<evidence type="ECO:0000256" key="1">
    <source>
        <dbReference type="ARBA" id="ARBA00004123"/>
    </source>
</evidence>
<feature type="coiled-coil region" evidence="6">
    <location>
        <begin position="140"/>
        <end position="241"/>
    </location>
</feature>
<keyword evidence="2" id="KW-0479">Metal-binding</keyword>
<feature type="domain" description="HAT C-terminal dimerisation" evidence="7">
    <location>
        <begin position="234"/>
        <end position="284"/>
    </location>
</feature>
<gene>
    <name evidence="8" type="ORF">Gotri_027040</name>
</gene>
<dbReference type="PANTHER" id="PTHR46481:SF10">
    <property type="entry name" value="ZINC FINGER BED DOMAIN-CONTAINING PROTEIN 39"/>
    <property type="match status" value="1"/>
</dbReference>
<dbReference type="AlphaFoldDB" id="A0A7J9FUJ8"/>
<dbReference type="EMBL" id="JABEZW010228820">
    <property type="protein sequence ID" value="MBA0788986.1"/>
    <property type="molecule type" value="Genomic_DNA"/>
</dbReference>
<evidence type="ECO:0000256" key="3">
    <source>
        <dbReference type="ARBA" id="ARBA00022771"/>
    </source>
</evidence>
<proteinExistence type="predicted"/>
<evidence type="ECO:0000256" key="2">
    <source>
        <dbReference type="ARBA" id="ARBA00022723"/>
    </source>
</evidence>
<name>A0A7J9FUJ8_9ROSI</name>
<dbReference type="InterPro" id="IPR008906">
    <property type="entry name" value="HATC_C_dom"/>
</dbReference>
<dbReference type="InterPro" id="IPR012337">
    <property type="entry name" value="RNaseH-like_sf"/>
</dbReference>
<dbReference type="GO" id="GO:0008270">
    <property type="term" value="F:zinc ion binding"/>
    <property type="evidence" value="ECO:0007669"/>
    <property type="project" value="UniProtKB-KW"/>
</dbReference>
<comment type="subcellular location">
    <subcellularLocation>
        <location evidence="1">Nucleus</location>
    </subcellularLocation>
</comment>
<evidence type="ECO:0000256" key="6">
    <source>
        <dbReference type="SAM" id="Coils"/>
    </source>
</evidence>